<gene>
    <name evidence="2" type="ORF">AFUS01_LOCUS18769</name>
</gene>
<evidence type="ECO:0000313" key="3">
    <source>
        <dbReference type="Proteomes" id="UP000708208"/>
    </source>
</evidence>
<reference evidence="2" key="1">
    <citation type="submission" date="2021-06" db="EMBL/GenBank/DDBJ databases">
        <authorList>
            <person name="Hodson N. C."/>
            <person name="Mongue J. A."/>
            <person name="Jaron S. K."/>
        </authorList>
    </citation>
    <scope>NUCLEOTIDE SEQUENCE</scope>
</reference>
<organism evidence="2 3">
    <name type="scientific">Allacma fusca</name>
    <dbReference type="NCBI Taxonomy" id="39272"/>
    <lineage>
        <taxon>Eukaryota</taxon>
        <taxon>Metazoa</taxon>
        <taxon>Ecdysozoa</taxon>
        <taxon>Arthropoda</taxon>
        <taxon>Hexapoda</taxon>
        <taxon>Collembola</taxon>
        <taxon>Symphypleona</taxon>
        <taxon>Sminthuridae</taxon>
        <taxon>Allacma</taxon>
    </lineage>
</organism>
<dbReference type="Proteomes" id="UP000708208">
    <property type="component" value="Unassembled WGS sequence"/>
</dbReference>
<feature type="region of interest" description="Disordered" evidence="1">
    <location>
        <begin position="1"/>
        <end position="50"/>
    </location>
</feature>
<keyword evidence="3" id="KW-1185">Reference proteome</keyword>
<dbReference type="EMBL" id="CAJVCH010188901">
    <property type="protein sequence ID" value="CAG7730097.1"/>
    <property type="molecule type" value="Genomic_DNA"/>
</dbReference>
<comment type="caution">
    <text evidence="2">The sequence shown here is derived from an EMBL/GenBank/DDBJ whole genome shotgun (WGS) entry which is preliminary data.</text>
</comment>
<feature type="compositionally biased region" description="Low complexity" evidence="1">
    <location>
        <begin position="34"/>
        <end position="45"/>
    </location>
</feature>
<protein>
    <submittedName>
        <fullName evidence="2">Uncharacterized protein</fullName>
    </submittedName>
</protein>
<proteinExistence type="predicted"/>
<evidence type="ECO:0000256" key="1">
    <source>
        <dbReference type="SAM" id="MobiDB-lite"/>
    </source>
</evidence>
<evidence type="ECO:0000313" key="2">
    <source>
        <dbReference type="EMBL" id="CAG7730097.1"/>
    </source>
</evidence>
<dbReference type="AlphaFoldDB" id="A0A8J2P8I5"/>
<sequence>MEKRSLRRGPGLTLPVDIPPRIRQSFHSGDRSSCDNNDGGSNSHSPTRHIATQTPTEHFSFTFDFGTVPSFPCGDENDYLERTGTEKRKRPMLYGKHSFREVRETSWIPRWLRRSSSGSTPAAMVVQRSVSMSLSVSPEDAKEVGKQLRRISDDFETCRDILFYNNSGRILTPPLQIQHF</sequence>
<name>A0A8J2P8I5_9HEXA</name>
<accession>A0A8J2P8I5</accession>